<sequence length="231" mass="25800">MPIATVTFDEKAPPLSNSQPNNNGEEEIRLPETNNVNDDEKVPLSNSQPNNNGEEEIRLPETNYDNDNERIQLSHPKSNDSSEDSEISKDNCIVSQITTLTTPTTIPHENNSVVIEIDNNTTQAGNLDSPPPLPTTTTTQITQERIIQMINEAREAYTRLWFNSLCRWPLLTAYAILGLIGAVEFIHHSSTVACLFSAFSRRNVSEIELPSLSLLQISSSRLTVQNRFPLL</sequence>
<protein>
    <submittedName>
        <fullName evidence="2">415_t:CDS:1</fullName>
    </submittedName>
</protein>
<feature type="compositionally biased region" description="Basic and acidic residues" evidence="1">
    <location>
        <begin position="67"/>
        <end position="80"/>
    </location>
</feature>
<gene>
    <name evidence="2" type="ORF">ALEPTO_LOCUS808</name>
</gene>
<reference evidence="2" key="1">
    <citation type="submission" date="2021-06" db="EMBL/GenBank/DDBJ databases">
        <authorList>
            <person name="Kallberg Y."/>
            <person name="Tangrot J."/>
            <person name="Rosling A."/>
        </authorList>
    </citation>
    <scope>NUCLEOTIDE SEQUENCE</scope>
    <source>
        <strain evidence="2">FL130A</strain>
    </source>
</reference>
<evidence type="ECO:0000313" key="2">
    <source>
        <dbReference type="EMBL" id="CAG8447874.1"/>
    </source>
</evidence>
<accession>A0A9N8YPJ8</accession>
<dbReference type="EMBL" id="CAJVPS010000069">
    <property type="protein sequence ID" value="CAG8447874.1"/>
    <property type="molecule type" value="Genomic_DNA"/>
</dbReference>
<evidence type="ECO:0000256" key="1">
    <source>
        <dbReference type="SAM" id="MobiDB-lite"/>
    </source>
</evidence>
<dbReference type="Proteomes" id="UP000789508">
    <property type="component" value="Unassembled WGS sequence"/>
</dbReference>
<name>A0A9N8YPJ8_9GLOM</name>
<evidence type="ECO:0000313" key="3">
    <source>
        <dbReference type="Proteomes" id="UP000789508"/>
    </source>
</evidence>
<comment type="caution">
    <text evidence="2">The sequence shown here is derived from an EMBL/GenBank/DDBJ whole genome shotgun (WGS) entry which is preliminary data.</text>
</comment>
<proteinExistence type="predicted"/>
<dbReference type="AlphaFoldDB" id="A0A9N8YPJ8"/>
<keyword evidence="3" id="KW-1185">Reference proteome</keyword>
<organism evidence="2 3">
    <name type="scientific">Ambispora leptoticha</name>
    <dbReference type="NCBI Taxonomy" id="144679"/>
    <lineage>
        <taxon>Eukaryota</taxon>
        <taxon>Fungi</taxon>
        <taxon>Fungi incertae sedis</taxon>
        <taxon>Mucoromycota</taxon>
        <taxon>Glomeromycotina</taxon>
        <taxon>Glomeromycetes</taxon>
        <taxon>Archaeosporales</taxon>
        <taxon>Ambisporaceae</taxon>
        <taxon>Ambispora</taxon>
    </lineage>
</organism>
<feature type="region of interest" description="Disordered" evidence="1">
    <location>
        <begin position="1"/>
        <end position="88"/>
    </location>
</feature>